<proteinExistence type="predicted"/>
<dbReference type="Proteomes" id="UP000663828">
    <property type="component" value="Unassembled WGS sequence"/>
</dbReference>
<sequence length="124" mass="14303">MAGSKDQIICDVQAIVNIVAGTASLEQEYQTTVFTSCTCPSCCRTYWRLVRSKHDYLSLYPYCPNCGWKIELDDIIEDYDIIGAEVLFIQKDNKAYASFKLTHKALETQNIKQMIQKCNARYIW</sequence>
<evidence type="ECO:0000313" key="3">
    <source>
        <dbReference type="Proteomes" id="UP000663828"/>
    </source>
</evidence>
<dbReference type="EMBL" id="CAJNOR010013158">
    <property type="protein sequence ID" value="CAF1671799.1"/>
    <property type="molecule type" value="Genomic_DNA"/>
</dbReference>
<evidence type="ECO:0000313" key="2">
    <source>
        <dbReference type="EMBL" id="CAF1671799.1"/>
    </source>
</evidence>
<organism evidence="1 4">
    <name type="scientific">Adineta ricciae</name>
    <name type="common">Rotifer</name>
    <dbReference type="NCBI Taxonomy" id="249248"/>
    <lineage>
        <taxon>Eukaryota</taxon>
        <taxon>Metazoa</taxon>
        <taxon>Spiralia</taxon>
        <taxon>Gnathifera</taxon>
        <taxon>Rotifera</taxon>
        <taxon>Eurotatoria</taxon>
        <taxon>Bdelloidea</taxon>
        <taxon>Adinetida</taxon>
        <taxon>Adinetidae</taxon>
        <taxon>Adineta</taxon>
    </lineage>
</organism>
<evidence type="ECO:0000313" key="4">
    <source>
        <dbReference type="Proteomes" id="UP000663852"/>
    </source>
</evidence>
<evidence type="ECO:0000313" key="1">
    <source>
        <dbReference type="EMBL" id="CAF1418045.1"/>
    </source>
</evidence>
<comment type="caution">
    <text evidence="1">The sequence shown here is derived from an EMBL/GenBank/DDBJ whole genome shotgun (WGS) entry which is preliminary data.</text>
</comment>
<dbReference type="EMBL" id="CAJNOJ010000363">
    <property type="protein sequence ID" value="CAF1418045.1"/>
    <property type="molecule type" value="Genomic_DNA"/>
</dbReference>
<gene>
    <name evidence="1" type="ORF">EDS130_LOCUS37245</name>
    <name evidence="2" type="ORF">XAT740_LOCUS58823</name>
</gene>
<name>A0A815M876_ADIRI</name>
<dbReference type="Proteomes" id="UP000663852">
    <property type="component" value="Unassembled WGS sequence"/>
</dbReference>
<accession>A0A815M876</accession>
<dbReference type="AlphaFoldDB" id="A0A815M876"/>
<protein>
    <submittedName>
        <fullName evidence="1">Uncharacterized protein</fullName>
    </submittedName>
</protein>
<keyword evidence="3" id="KW-1185">Reference proteome</keyword>
<dbReference type="OrthoDB" id="10073832at2759"/>
<reference evidence="1" key="1">
    <citation type="submission" date="2021-02" db="EMBL/GenBank/DDBJ databases">
        <authorList>
            <person name="Nowell W R."/>
        </authorList>
    </citation>
    <scope>NUCLEOTIDE SEQUENCE</scope>
</reference>